<dbReference type="PANTHER" id="PTHR11926">
    <property type="entry name" value="GLUCOSYL/GLUCURONOSYL TRANSFERASES"/>
    <property type="match status" value="1"/>
</dbReference>
<dbReference type="Proteomes" id="UP000825935">
    <property type="component" value="Chromosome 5"/>
</dbReference>
<evidence type="ECO:0000313" key="7">
    <source>
        <dbReference type="Proteomes" id="UP000825935"/>
    </source>
</evidence>
<name>A0A8T2UN66_CERRI</name>
<sequence>MALGENAEFSTDTETEISQCKTMHEDPHLNRPPHLQSQENGDGKELHVVFVPYPLQGHMNPMVQFTELIVDRYPVRVSFVSVKDLNLRYQLARGTAPSQSPESDVLLNSKATPCHSSNPDDGYGVGYEVKHVKGTLEIFWLENFLPEDFNLADLLPRMKEFHDATLNMREPLKLLLHSLNLRHSISGVVFGSFGTWVHDVCRELDIPSFFFWTQSATTFSIYYHMRLLDANGFFPYKADSDNFEGKEKSNANSSELLHYVPGVPSLHPSNTPTLLHVDSMDAPLLTLIREQLGIFHDCHGLIVNSFDELEEEVCKALQDIIPIPVSVVGPLVPSRCLEAGKEKVGPCLSSDKSECMLWLDKQAEQSVLYISFGSILTPPPGELESIANGIKDSQRPFLWVLRPTSTSSLAEILPKSFLEDTAQQGLIISWAPQVQVLSHPAVGAFLTHCGWNSTLEGISSGIPLILYPMFSDQTTNCAYASDFWKIGVSLRTNVQWKVDRSDVTRVLKHAFEEGESLRKRTAKLKEAARRALQAQGSSSIHMDNFIQGLRRTQKI</sequence>
<feature type="region of interest" description="Disordered" evidence="5">
    <location>
        <begin position="93"/>
        <end position="112"/>
    </location>
</feature>
<dbReference type="FunFam" id="3.40.50.2000:FF:000056">
    <property type="entry name" value="Glycosyltransferase"/>
    <property type="match status" value="1"/>
</dbReference>
<dbReference type="InterPro" id="IPR002213">
    <property type="entry name" value="UDP_glucos_trans"/>
</dbReference>
<comment type="caution">
    <text evidence="6">The sequence shown here is derived from an EMBL/GenBank/DDBJ whole genome shotgun (WGS) entry which is preliminary data.</text>
</comment>
<keyword evidence="3" id="KW-0328">Glycosyltransferase</keyword>
<evidence type="ECO:0000256" key="3">
    <source>
        <dbReference type="RuleBase" id="RU003718"/>
    </source>
</evidence>
<dbReference type="EMBL" id="CM035410">
    <property type="protein sequence ID" value="KAH7436168.1"/>
    <property type="molecule type" value="Genomic_DNA"/>
</dbReference>
<evidence type="ECO:0000313" key="6">
    <source>
        <dbReference type="EMBL" id="KAH7436168.1"/>
    </source>
</evidence>
<accession>A0A8T2UN66</accession>
<evidence type="ECO:0000256" key="1">
    <source>
        <dbReference type="ARBA" id="ARBA00009995"/>
    </source>
</evidence>
<dbReference type="AlphaFoldDB" id="A0A8T2UN66"/>
<proteinExistence type="inferred from homology"/>
<dbReference type="SUPFAM" id="SSF53756">
    <property type="entry name" value="UDP-Glycosyltransferase/glycogen phosphorylase"/>
    <property type="match status" value="1"/>
</dbReference>
<comment type="similarity">
    <text evidence="1 3">Belongs to the UDP-glycosyltransferase family.</text>
</comment>
<dbReference type="CDD" id="cd03784">
    <property type="entry name" value="GT1_Gtf-like"/>
    <property type="match status" value="1"/>
</dbReference>
<evidence type="ECO:0000256" key="5">
    <source>
        <dbReference type="SAM" id="MobiDB-lite"/>
    </source>
</evidence>
<reference evidence="6" key="1">
    <citation type="submission" date="2021-08" db="EMBL/GenBank/DDBJ databases">
        <title>WGS assembly of Ceratopteris richardii.</title>
        <authorList>
            <person name="Marchant D.B."/>
            <person name="Chen G."/>
            <person name="Jenkins J."/>
            <person name="Shu S."/>
            <person name="Leebens-Mack J."/>
            <person name="Grimwood J."/>
            <person name="Schmutz J."/>
            <person name="Soltis P."/>
            <person name="Soltis D."/>
            <person name="Chen Z.-H."/>
        </authorList>
    </citation>
    <scope>NUCLEOTIDE SEQUENCE</scope>
    <source>
        <strain evidence="6">Whitten #5841</strain>
        <tissue evidence="6">Leaf</tissue>
    </source>
</reference>
<evidence type="ECO:0000256" key="2">
    <source>
        <dbReference type="ARBA" id="ARBA00022679"/>
    </source>
</evidence>
<dbReference type="OMA" id="DAEWHEM"/>
<protein>
    <recommendedName>
        <fullName evidence="4">Glycosyltransferase</fullName>
        <ecNumber evidence="4">2.4.1.-</ecNumber>
    </recommendedName>
</protein>
<keyword evidence="7" id="KW-1185">Reference proteome</keyword>
<gene>
    <name evidence="6" type="ORF">KP509_05G006000</name>
</gene>
<dbReference type="GO" id="GO:0080044">
    <property type="term" value="F:quercetin 7-O-glucosyltransferase activity"/>
    <property type="evidence" value="ECO:0007669"/>
    <property type="project" value="TreeGrafter"/>
</dbReference>
<dbReference type="Pfam" id="PF00201">
    <property type="entry name" value="UDPGT"/>
    <property type="match status" value="1"/>
</dbReference>
<organism evidence="6 7">
    <name type="scientific">Ceratopteris richardii</name>
    <name type="common">Triangle waterfern</name>
    <dbReference type="NCBI Taxonomy" id="49495"/>
    <lineage>
        <taxon>Eukaryota</taxon>
        <taxon>Viridiplantae</taxon>
        <taxon>Streptophyta</taxon>
        <taxon>Embryophyta</taxon>
        <taxon>Tracheophyta</taxon>
        <taxon>Polypodiopsida</taxon>
        <taxon>Polypodiidae</taxon>
        <taxon>Polypodiales</taxon>
        <taxon>Pteridineae</taxon>
        <taxon>Pteridaceae</taxon>
        <taxon>Parkerioideae</taxon>
        <taxon>Ceratopteris</taxon>
    </lineage>
</organism>
<dbReference type="PROSITE" id="PS00375">
    <property type="entry name" value="UDPGT"/>
    <property type="match status" value="1"/>
</dbReference>
<dbReference type="GO" id="GO:0080043">
    <property type="term" value="F:quercetin 3-O-glucosyltransferase activity"/>
    <property type="evidence" value="ECO:0007669"/>
    <property type="project" value="TreeGrafter"/>
</dbReference>
<evidence type="ECO:0000256" key="4">
    <source>
        <dbReference type="RuleBase" id="RU362057"/>
    </source>
</evidence>
<dbReference type="InterPro" id="IPR035595">
    <property type="entry name" value="UDP_glycos_trans_CS"/>
</dbReference>
<dbReference type="OrthoDB" id="5835829at2759"/>
<dbReference type="EC" id="2.4.1.-" evidence="4"/>
<keyword evidence="2 3" id="KW-0808">Transferase</keyword>
<dbReference type="Gene3D" id="3.40.50.2000">
    <property type="entry name" value="Glycogen Phosphorylase B"/>
    <property type="match status" value="2"/>
</dbReference>
<dbReference type="PANTHER" id="PTHR11926:SF774">
    <property type="entry name" value="UDP-GLYCOSYLTRANSFERASE 85A1-RELATED"/>
    <property type="match status" value="1"/>
</dbReference>